<evidence type="ECO:0000256" key="4">
    <source>
        <dbReference type="PROSITE-ProRule" id="PRU00146"/>
    </source>
</evidence>
<reference evidence="8" key="1">
    <citation type="submission" date="2022-01" db="EMBL/GenBank/DDBJ databases">
        <authorList>
            <person name="King R."/>
        </authorList>
    </citation>
    <scope>NUCLEOTIDE SEQUENCE</scope>
</reference>
<evidence type="ECO:0000313" key="9">
    <source>
        <dbReference type="Proteomes" id="UP001153636"/>
    </source>
</evidence>
<protein>
    <recommendedName>
        <fullName evidence="7">PHD-type domain-containing protein</fullName>
    </recommendedName>
</protein>
<dbReference type="Proteomes" id="UP001153636">
    <property type="component" value="Chromosome 7"/>
</dbReference>
<evidence type="ECO:0000256" key="3">
    <source>
        <dbReference type="ARBA" id="ARBA00022833"/>
    </source>
</evidence>
<keyword evidence="5" id="KW-0175">Coiled coil</keyword>
<dbReference type="Gene3D" id="3.30.40.10">
    <property type="entry name" value="Zinc/RING finger domain, C3HC4 (zinc finger)"/>
    <property type="match status" value="1"/>
</dbReference>
<evidence type="ECO:0000259" key="7">
    <source>
        <dbReference type="PROSITE" id="PS50016"/>
    </source>
</evidence>
<dbReference type="InterPro" id="IPR019786">
    <property type="entry name" value="Zinc_finger_PHD-type_CS"/>
</dbReference>
<keyword evidence="3" id="KW-0862">Zinc</keyword>
<keyword evidence="2 4" id="KW-0863">Zinc-finger</keyword>
<dbReference type="EMBL" id="OV651819">
    <property type="protein sequence ID" value="CAH1112881.1"/>
    <property type="molecule type" value="Genomic_DNA"/>
</dbReference>
<dbReference type="GO" id="GO:0008270">
    <property type="term" value="F:zinc ion binding"/>
    <property type="evidence" value="ECO:0007669"/>
    <property type="project" value="UniProtKB-KW"/>
</dbReference>
<feature type="coiled-coil region" evidence="5">
    <location>
        <begin position="138"/>
        <end position="186"/>
    </location>
</feature>
<dbReference type="InterPro" id="IPR019787">
    <property type="entry name" value="Znf_PHD-finger"/>
</dbReference>
<feature type="region of interest" description="Disordered" evidence="6">
    <location>
        <begin position="64"/>
        <end position="111"/>
    </location>
</feature>
<evidence type="ECO:0000256" key="2">
    <source>
        <dbReference type="ARBA" id="ARBA00022771"/>
    </source>
</evidence>
<dbReference type="PROSITE" id="PS01359">
    <property type="entry name" value="ZF_PHD_1"/>
    <property type="match status" value="1"/>
</dbReference>
<proteinExistence type="predicted"/>
<keyword evidence="9" id="KW-1185">Reference proteome</keyword>
<dbReference type="InterPro" id="IPR013083">
    <property type="entry name" value="Znf_RING/FYVE/PHD"/>
</dbReference>
<dbReference type="PROSITE" id="PS50016">
    <property type="entry name" value="ZF_PHD_2"/>
    <property type="match status" value="1"/>
</dbReference>
<gene>
    <name evidence="8" type="ORF">PSYICH_LOCUS13743</name>
</gene>
<name>A0A9P0GKC1_9CUCU</name>
<feature type="compositionally biased region" description="Basic residues" evidence="6">
    <location>
        <begin position="88"/>
        <end position="98"/>
    </location>
</feature>
<dbReference type="InterPro" id="IPR011011">
    <property type="entry name" value="Znf_FYVE_PHD"/>
</dbReference>
<keyword evidence="1" id="KW-0479">Metal-binding</keyword>
<dbReference type="AlphaFoldDB" id="A0A9P0GKC1"/>
<evidence type="ECO:0000256" key="6">
    <source>
        <dbReference type="SAM" id="MobiDB-lite"/>
    </source>
</evidence>
<organism evidence="8 9">
    <name type="scientific">Psylliodes chrysocephalus</name>
    <dbReference type="NCBI Taxonomy" id="3402493"/>
    <lineage>
        <taxon>Eukaryota</taxon>
        <taxon>Metazoa</taxon>
        <taxon>Ecdysozoa</taxon>
        <taxon>Arthropoda</taxon>
        <taxon>Hexapoda</taxon>
        <taxon>Insecta</taxon>
        <taxon>Pterygota</taxon>
        <taxon>Neoptera</taxon>
        <taxon>Endopterygota</taxon>
        <taxon>Coleoptera</taxon>
        <taxon>Polyphaga</taxon>
        <taxon>Cucujiformia</taxon>
        <taxon>Chrysomeloidea</taxon>
        <taxon>Chrysomelidae</taxon>
        <taxon>Galerucinae</taxon>
        <taxon>Alticini</taxon>
        <taxon>Psylliodes</taxon>
    </lineage>
</organism>
<evidence type="ECO:0000313" key="8">
    <source>
        <dbReference type="EMBL" id="CAH1112881.1"/>
    </source>
</evidence>
<dbReference type="OrthoDB" id="6773891at2759"/>
<feature type="domain" description="PHD-type" evidence="7">
    <location>
        <begin position="6"/>
        <end position="65"/>
    </location>
</feature>
<evidence type="ECO:0000256" key="5">
    <source>
        <dbReference type="SAM" id="Coils"/>
    </source>
</evidence>
<accession>A0A9P0GKC1</accession>
<evidence type="ECO:0000256" key="1">
    <source>
        <dbReference type="ARBA" id="ARBA00022723"/>
    </source>
</evidence>
<sequence length="271" mass="31599">MVKKKQVKCKGCKSNITKTQSSLRCNGNCKEWFHKKCTRLSNEDYKIYSDRKSNKKWLCYDCVSSSSESDSSQDESNSEPVSEDIAPKKRKTKKKSIVKKHEDNVLNSSNPSNKEIMQYLKKRFSELEQSVQLNLEGMDDIHKKLENMSKDKAVLRKEQKVLKNRVEELERKIEKFNHFAEKEEVDQKGKNVIIFGLCGGNPVKDDIKKVFKKIRFEIKNSEYGIQTLPSKESRKPVLVKLKEKSIRDKLLELKKMIKLDTLECELMVKAK</sequence>
<dbReference type="SUPFAM" id="SSF57903">
    <property type="entry name" value="FYVE/PHD zinc finger"/>
    <property type="match status" value="1"/>
</dbReference>